<dbReference type="OrthoDB" id="10248435at2759"/>
<dbReference type="AlphaFoldDB" id="A0A1Y1V6Z0"/>
<dbReference type="STRING" id="1754191.A0A1Y1V6Z0"/>
<comment type="caution">
    <text evidence="4">The sequence shown here is derived from an EMBL/GenBank/DDBJ whole genome shotgun (WGS) entry which is preliminary data.</text>
</comment>
<dbReference type="SUPFAM" id="SSF55159">
    <property type="entry name" value="eIF1-like"/>
    <property type="match status" value="1"/>
</dbReference>
<evidence type="ECO:0000256" key="2">
    <source>
        <dbReference type="ARBA" id="ARBA00022917"/>
    </source>
</evidence>
<protein>
    <submittedName>
        <fullName evidence="4">Eukaryotic translation initiation factor SUI1</fullName>
    </submittedName>
</protein>
<dbReference type="PROSITE" id="PS50296">
    <property type="entry name" value="SUI1"/>
    <property type="match status" value="1"/>
</dbReference>
<keyword evidence="5" id="KW-1185">Reference proteome</keyword>
<evidence type="ECO:0000256" key="1">
    <source>
        <dbReference type="ARBA" id="ARBA00005422"/>
    </source>
</evidence>
<dbReference type="InterPro" id="IPR036877">
    <property type="entry name" value="SUI1_dom_sf"/>
</dbReference>
<dbReference type="InterPro" id="IPR005874">
    <property type="entry name" value="SUI1_euk"/>
</dbReference>
<sequence length="120" mass="13838">MSDIQNFKSYDPFADTGEEETQAKSFDYILLTNINNQKDIRIQQRNGRKTLTTITGLPKEISQKKILKEFKKVFACNGTIVENEDYGEVIQLQGDHRLKVQQFLVDEKIATKSQVKIHGF</sequence>
<evidence type="ECO:0000313" key="5">
    <source>
        <dbReference type="Proteomes" id="UP000193719"/>
    </source>
</evidence>
<evidence type="ECO:0000313" key="4">
    <source>
        <dbReference type="EMBL" id="ORX48637.1"/>
    </source>
</evidence>
<feature type="domain" description="SUI1" evidence="3">
    <location>
        <begin position="38"/>
        <end position="108"/>
    </location>
</feature>
<dbReference type="EMBL" id="MCFH01000026">
    <property type="protein sequence ID" value="ORX48637.1"/>
    <property type="molecule type" value="Genomic_DNA"/>
</dbReference>
<dbReference type="Pfam" id="PF01253">
    <property type="entry name" value="SUI1"/>
    <property type="match status" value="1"/>
</dbReference>
<gene>
    <name evidence="4" type="ORF">BCR36DRAFT_413063</name>
</gene>
<dbReference type="InterPro" id="IPR001950">
    <property type="entry name" value="SUI1"/>
</dbReference>
<reference evidence="4 5" key="2">
    <citation type="submission" date="2016-08" db="EMBL/GenBank/DDBJ databases">
        <title>Pervasive Adenine N6-methylation of Active Genes in Fungi.</title>
        <authorList>
            <consortium name="DOE Joint Genome Institute"/>
            <person name="Mondo S.J."/>
            <person name="Dannebaum R.O."/>
            <person name="Kuo R.C."/>
            <person name="Labutti K."/>
            <person name="Haridas S."/>
            <person name="Kuo A."/>
            <person name="Salamov A."/>
            <person name="Ahrendt S.R."/>
            <person name="Lipzen A."/>
            <person name="Sullivan W."/>
            <person name="Andreopoulos W.B."/>
            <person name="Clum A."/>
            <person name="Lindquist E."/>
            <person name="Daum C."/>
            <person name="Ramamoorthy G.K."/>
            <person name="Gryganskyi A."/>
            <person name="Culley D."/>
            <person name="Magnuson J.K."/>
            <person name="James T.Y."/>
            <person name="O'Malley M.A."/>
            <person name="Stajich J.E."/>
            <person name="Spatafora J.W."/>
            <person name="Visel A."/>
            <person name="Grigoriev I.V."/>
        </authorList>
    </citation>
    <scope>NUCLEOTIDE SEQUENCE [LARGE SCALE GENOMIC DNA]</scope>
    <source>
        <strain evidence="5">finn</strain>
    </source>
</reference>
<keyword evidence="2" id="KW-0648">Protein biosynthesis</keyword>
<keyword evidence="4" id="KW-0396">Initiation factor</keyword>
<dbReference type="GO" id="GO:0003743">
    <property type="term" value="F:translation initiation factor activity"/>
    <property type="evidence" value="ECO:0007669"/>
    <property type="project" value="UniProtKB-KW"/>
</dbReference>
<dbReference type="PIRSF" id="PIRSF004499">
    <property type="entry name" value="SUI1_euk"/>
    <property type="match status" value="1"/>
</dbReference>
<reference evidence="4 5" key="1">
    <citation type="submission" date="2016-08" db="EMBL/GenBank/DDBJ databases">
        <title>Genomes of anaerobic fungi encode conserved fungal cellulosomes for biomass hydrolysis.</title>
        <authorList>
            <consortium name="DOE Joint Genome Institute"/>
            <person name="Haitjema C.H."/>
            <person name="Gilmore S.P."/>
            <person name="Henske J.K."/>
            <person name="Solomon K.V."/>
            <person name="De Groot R."/>
            <person name="Kuo A."/>
            <person name="Mondo S.J."/>
            <person name="Salamov A.A."/>
            <person name="Labutti K."/>
            <person name="Zhao Z."/>
            <person name="Chiniquy J."/>
            <person name="Barry K."/>
            <person name="Brewer H.M."/>
            <person name="Purvine S.O."/>
            <person name="Wright A.T."/>
            <person name="Boxma B."/>
            <person name="Van Alen T."/>
            <person name="Hackstein J.H."/>
            <person name="Baker S.E."/>
            <person name="Grigoriev I.V."/>
            <person name="O'Malley M.A."/>
        </authorList>
    </citation>
    <scope>NUCLEOTIDE SEQUENCE [LARGE SCALE GENOMIC DNA]</scope>
    <source>
        <strain evidence="5">finn</strain>
    </source>
</reference>
<dbReference type="PANTHER" id="PTHR10388">
    <property type="entry name" value="EUKARYOTIC TRANSLATION INITIATION FACTOR SUI1"/>
    <property type="match status" value="1"/>
</dbReference>
<dbReference type="CDD" id="cd11566">
    <property type="entry name" value="eIF1_SUI1"/>
    <property type="match status" value="1"/>
</dbReference>
<name>A0A1Y1V6Z0_9FUNG</name>
<organism evidence="4 5">
    <name type="scientific">Piromyces finnis</name>
    <dbReference type="NCBI Taxonomy" id="1754191"/>
    <lineage>
        <taxon>Eukaryota</taxon>
        <taxon>Fungi</taxon>
        <taxon>Fungi incertae sedis</taxon>
        <taxon>Chytridiomycota</taxon>
        <taxon>Chytridiomycota incertae sedis</taxon>
        <taxon>Neocallimastigomycetes</taxon>
        <taxon>Neocallimastigales</taxon>
        <taxon>Neocallimastigaceae</taxon>
        <taxon>Piromyces</taxon>
    </lineage>
</organism>
<dbReference type="Gene3D" id="3.30.780.10">
    <property type="entry name" value="SUI1-like domain"/>
    <property type="match status" value="1"/>
</dbReference>
<evidence type="ECO:0000259" key="3">
    <source>
        <dbReference type="PROSITE" id="PS50296"/>
    </source>
</evidence>
<accession>A0A1Y1V6Z0</accession>
<dbReference type="Proteomes" id="UP000193719">
    <property type="component" value="Unassembled WGS sequence"/>
</dbReference>
<comment type="similarity">
    <text evidence="1">Belongs to the SUI1 family.</text>
</comment>
<proteinExistence type="inferred from homology"/>